<evidence type="ECO:0000256" key="7">
    <source>
        <dbReference type="RuleBase" id="RU000461"/>
    </source>
</evidence>
<comment type="similarity">
    <text evidence="2 7">Belongs to the cytochrome P450 family.</text>
</comment>
<comment type="caution">
    <text evidence="8">The sequence shown here is derived from an EMBL/GenBank/DDBJ whole genome shotgun (WGS) entry which is preliminary data.</text>
</comment>
<dbReference type="eggNOG" id="KOG0157">
    <property type="taxonomic scope" value="Eukaryota"/>
</dbReference>
<dbReference type="SUPFAM" id="SSF48264">
    <property type="entry name" value="Cytochrome P450"/>
    <property type="match status" value="1"/>
</dbReference>
<dbReference type="OrthoDB" id="1372046at2759"/>
<dbReference type="InterPro" id="IPR017972">
    <property type="entry name" value="Cyt_P450_CS"/>
</dbReference>
<dbReference type="InterPro" id="IPR002401">
    <property type="entry name" value="Cyt_P450_E_grp-I"/>
</dbReference>
<evidence type="ECO:0000256" key="2">
    <source>
        <dbReference type="ARBA" id="ARBA00010617"/>
    </source>
</evidence>
<dbReference type="Pfam" id="PF00067">
    <property type="entry name" value="p450"/>
    <property type="match status" value="1"/>
</dbReference>
<keyword evidence="4 7" id="KW-0560">Oxidoreductase</keyword>
<dbReference type="InterPro" id="IPR036396">
    <property type="entry name" value="Cyt_P450_sf"/>
</dbReference>
<dbReference type="AlphaFoldDB" id="G7DUG2"/>
<evidence type="ECO:0000313" key="8">
    <source>
        <dbReference type="EMBL" id="GAA94222.1"/>
    </source>
</evidence>
<proteinExistence type="inferred from homology"/>
<dbReference type="Proteomes" id="UP000009131">
    <property type="component" value="Unassembled WGS sequence"/>
</dbReference>
<dbReference type="PROSITE" id="PS00086">
    <property type="entry name" value="CYTOCHROME_P450"/>
    <property type="match status" value="1"/>
</dbReference>
<evidence type="ECO:0000256" key="5">
    <source>
        <dbReference type="ARBA" id="ARBA00023004"/>
    </source>
</evidence>
<dbReference type="EMBL" id="BABT02000028">
    <property type="protein sequence ID" value="GAA94222.1"/>
    <property type="molecule type" value="Genomic_DNA"/>
</dbReference>
<dbReference type="PRINTS" id="PR00385">
    <property type="entry name" value="P450"/>
</dbReference>
<evidence type="ECO:0008006" key="10">
    <source>
        <dbReference type="Google" id="ProtNLM"/>
    </source>
</evidence>
<dbReference type="GO" id="GO:0005506">
    <property type="term" value="F:iron ion binding"/>
    <property type="evidence" value="ECO:0007669"/>
    <property type="project" value="InterPro"/>
</dbReference>
<keyword evidence="7" id="KW-0503">Monooxygenase</keyword>
<gene>
    <name evidence="8" type="primary">Mo00871</name>
    <name evidence="8" type="ORF">E5Q_00871</name>
</gene>
<evidence type="ECO:0000256" key="1">
    <source>
        <dbReference type="ARBA" id="ARBA00001971"/>
    </source>
</evidence>
<dbReference type="InParanoid" id="G7DUG2"/>
<evidence type="ECO:0000256" key="6">
    <source>
        <dbReference type="PIRSR" id="PIRSR602401-1"/>
    </source>
</evidence>
<accession>G7DUG2</accession>
<dbReference type="PRINTS" id="PR00463">
    <property type="entry name" value="EP450I"/>
</dbReference>
<dbReference type="HOGENOM" id="CLU_023517_0_0_1"/>
<evidence type="ECO:0000256" key="4">
    <source>
        <dbReference type="ARBA" id="ARBA00023002"/>
    </source>
</evidence>
<keyword evidence="3 6" id="KW-0479">Metal-binding</keyword>
<protein>
    <recommendedName>
        <fullName evidence="10">Cytochrome P450</fullName>
    </recommendedName>
</protein>
<dbReference type="FunCoup" id="G7DUG2">
    <property type="interactions" value="309"/>
</dbReference>
<feature type="binding site" description="axial binding residue" evidence="6">
    <location>
        <position position="483"/>
    </location>
    <ligand>
        <name>heme</name>
        <dbReference type="ChEBI" id="CHEBI:30413"/>
    </ligand>
    <ligandPart>
        <name>Fe</name>
        <dbReference type="ChEBI" id="CHEBI:18248"/>
    </ligandPart>
</feature>
<dbReference type="Gene3D" id="1.10.630.10">
    <property type="entry name" value="Cytochrome P450"/>
    <property type="match status" value="1"/>
</dbReference>
<dbReference type="PANTHER" id="PTHR24286">
    <property type="entry name" value="CYTOCHROME P450 26"/>
    <property type="match status" value="1"/>
</dbReference>
<dbReference type="STRING" id="764103.G7DUG2"/>
<dbReference type="FunFam" id="1.10.630.10:FF:000021">
    <property type="entry name" value="Cytochrome P450 61"/>
    <property type="match status" value="1"/>
</dbReference>
<keyword evidence="5 6" id="KW-0408">Iron</keyword>
<evidence type="ECO:0000256" key="3">
    <source>
        <dbReference type="ARBA" id="ARBA00022723"/>
    </source>
</evidence>
<evidence type="ECO:0000313" key="9">
    <source>
        <dbReference type="Proteomes" id="UP000009131"/>
    </source>
</evidence>
<dbReference type="GO" id="GO:0020037">
    <property type="term" value="F:heme binding"/>
    <property type="evidence" value="ECO:0007669"/>
    <property type="project" value="InterPro"/>
</dbReference>
<sequence>MSLDNLTNLAVANAQTFARSYAGNSDNRESTITSFFWSQTSSSAWTTALVIIASLLILEQSVYKLKKRHLPGPSWTIPVIGRFADSLNPTMEVYKKGWEVPLSAVSVFNIFIVMASENKYTRKILNSPSYTEPCLVASAKQVLLKENWVFLNGKVHSEYRKGLNCLFTRKALGLYLETQERIYKATFEKWLADPSEKARPMQMAFRDLNMETSLRVFCGDYIPDSGAQEISDKYWLITQALELVNFPLALPGTKVYKAIQARKSAMTWLEHASAQSKLRMSAGGEPNCLVDRWIKEMLVAKKYADTSEQGEGDEAGSRPMLIREYSDHEIAMVVLSFLFASQDAMTSSITFGFQYLADYPQVLSKVREEQYRIRNNDVTAPLTLDLIDQMPYTRAVVKEVLRIRPPVIMVPYATTKAFPISDDYTVPAGTMCIPSFWNSLHDPSVYPEPDEFLPERWLEGGSAIGEGSSPKNYLVFGSGPHRCIGQEYAQLHMTAVFGTASVLMNWQHELTPESDKIKIIATIFPQDECRLKFTARPAPGRD</sequence>
<comment type="cofactor">
    <cofactor evidence="1 6">
        <name>heme</name>
        <dbReference type="ChEBI" id="CHEBI:30413"/>
    </cofactor>
</comment>
<dbReference type="InterPro" id="IPR001128">
    <property type="entry name" value="Cyt_P450"/>
</dbReference>
<dbReference type="GO" id="GO:0016125">
    <property type="term" value="P:sterol metabolic process"/>
    <property type="evidence" value="ECO:0007669"/>
    <property type="project" value="TreeGrafter"/>
</dbReference>
<name>G7DUG2_MIXOS</name>
<dbReference type="PANTHER" id="PTHR24286:SF228">
    <property type="entry name" value="C-22 STEROL DESATURASE ERG5"/>
    <property type="match status" value="1"/>
</dbReference>
<reference evidence="8 9" key="1">
    <citation type="journal article" date="2011" name="J. Gen. Appl. Microbiol.">
        <title>Draft genome sequencing of the enigmatic basidiomycete Mixia osmundae.</title>
        <authorList>
            <person name="Nishida H."/>
            <person name="Nagatsuka Y."/>
            <person name="Sugiyama J."/>
        </authorList>
    </citation>
    <scope>NUCLEOTIDE SEQUENCE [LARGE SCALE GENOMIC DNA]</scope>
    <source>
        <strain evidence="9">CBS 9802 / IAM 14324 / JCM 22182 / KY 12970</strain>
    </source>
</reference>
<keyword evidence="9" id="KW-1185">Reference proteome</keyword>
<dbReference type="CDD" id="cd11082">
    <property type="entry name" value="CYP61_CYP710"/>
    <property type="match status" value="1"/>
</dbReference>
<keyword evidence="6 7" id="KW-0349">Heme</keyword>
<dbReference type="RefSeq" id="XP_014569653.1">
    <property type="nucleotide sequence ID" value="XM_014714167.1"/>
</dbReference>
<organism evidence="8 9">
    <name type="scientific">Mixia osmundae (strain CBS 9802 / IAM 14324 / JCM 22182 / KY 12970)</name>
    <dbReference type="NCBI Taxonomy" id="764103"/>
    <lineage>
        <taxon>Eukaryota</taxon>
        <taxon>Fungi</taxon>
        <taxon>Dikarya</taxon>
        <taxon>Basidiomycota</taxon>
        <taxon>Pucciniomycotina</taxon>
        <taxon>Mixiomycetes</taxon>
        <taxon>Mixiales</taxon>
        <taxon>Mixiaceae</taxon>
        <taxon>Mixia</taxon>
    </lineage>
</organism>
<reference evidence="8 9" key="2">
    <citation type="journal article" date="2012" name="Open Biol.">
        <title>Characteristics of nucleosomes and linker DNA regions on the genome of the basidiomycete Mixia osmundae revealed by mono- and dinucleosome mapping.</title>
        <authorList>
            <person name="Nishida H."/>
            <person name="Kondo S."/>
            <person name="Matsumoto T."/>
            <person name="Suzuki Y."/>
            <person name="Yoshikawa H."/>
            <person name="Taylor T.D."/>
            <person name="Sugiyama J."/>
        </authorList>
    </citation>
    <scope>NUCLEOTIDE SEQUENCE [LARGE SCALE GENOMIC DNA]</scope>
    <source>
        <strain evidence="9">CBS 9802 / IAM 14324 / JCM 22182 / KY 12970</strain>
    </source>
</reference>
<dbReference type="OMA" id="KCIGLEY"/>
<dbReference type="GO" id="GO:0004497">
    <property type="term" value="F:monooxygenase activity"/>
    <property type="evidence" value="ECO:0007669"/>
    <property type="project" value="UniProtKB-KW"/>
</dbReference>
<dbReference type="GO" id="GO:0016705">
    <property type="term" value="F:oxidoreductase activity, acting on paired donors, with incorporation or reduction of molecular oxygen"/>
    <property type="evidence" value="ECO:0007669"/>
    <property type="project" value="InterPro"/>
</dbReference>